<gene>
    <name evidence="9" type="ORF">PPROV_000927700</name>
</gene>
<dbReference type="EMBL" id="BNJQ01000030">
    <property type="protein sequence ID" value="GHP10546.1"/>
    <property type="molecule type" value="Genomic_DNA"/>
</dbReference>
<dbReference type="GO" id="GO:0016020">
    <property type="term" value="C:membrane"/>
    <property type="evidence" value="ECO:0007669"/>
    <property type="project" value="UniProtKB-SubCell"/>
</dbReference>
<dbReference type="SUPFAM" id="SSF82861">
    <property type="entry name" value="Mechanosensitive channel protein MscS (YggB), transmembrane region"/>
    <property type="match status" value="1"/>
</dbReference>
<feature type="transmembrane region" description="Helical" evidence="7">
    <location>
        <begin position="145"/>
        <end position="166"/>
    </location>
</feature>
<comment type="subcellular location">
    <subcellularLocation>
        <location evidence="1">Membrane</location>
        <topology evidence="1">Multi-pass membrane protein</topology>
    </subcellularLocation>
</comment>
<comment type="caution">
    <text evidence="9">The sequence shown here is derived from an EMBL/GenBank/DDBJ whole genome shotgun (WGS) entry which is preliminary data.</text>
</comment>
<reference evidence="9" key="1">
    <citation type="submission" date="2020-10" db="EMBL/GenBank/DDBJ databases">
        <title>Unveiling of a novel bifunctional photoreceptor, Dualchrome1, isolated from a cosmopolitan green alga.</title>
        <authorList>
            <person name="Suzuki S."/>
            <person name="Kawachi M."/>
        </authorList>
    </citation>
    <scope>NUCLEOTIDE SEQUENCE</scope>
    <source>
        <strain evidence="9">NIES 2893</strain>
    </source>
</reference>
<name>A0A830HSU3_9CHLO</name>
<feature type="transmembrane region" description="Helical" evidence="7">
    <location>
        <begin position="89"/>
        <end position="109"/>
    </location>
</feature>
<dbReference type="Proteomes" id="UP000660262">
    <property type="component" value="Unassembled WGS sequence"/>
</dbReference>
<keyword evidence="3 7" id="KW-0812">Transmembrane</keyword>
<dbReference type="Gene3D" id="2.30.30.60">
    <property type="match status" value="1"/>
</dbReference>
<feature type="region of interest" description="Disordered" evidence="6">
    <location>
        <begin position="15"/>
        <end position="40"/>
    </location>
</feature>
<feature type="domain" description="Mechanosensitive ion channel MscS" evidence="8">
    <location>
        <begin position="300"/>
        <end position="368"/>
    </location>
</feature>
<dbReference type="InterPro" id="IPR011014">
    <property type="entry name" value="MscS_channel_TM-2"/>
</dbReference>
<evidence type="ECO:0000256" key="6">
    <source>
        <dbReference type="SAM" id="MobiDB-lite"/>
    </source>
</evidence>
<evidence type="ECO:0000313" key="10">
    <source>
        <dbReference type="Proteomes" id="UP000660262"/>
    </source>
</evidence>
<evidence type="ECO:0000256" key="3">
    <source>
        <dbReference type="ARBA" id="ARBA00022692"/>
    </source>
</evidence>
<evidence type="ECO:0000313" key="9">
    <source>
        <dbReference type="EMBL" id="GHP10546.1"/>
    </source>
</evidence>
<protein>
    <recommendedName>
        <fullName evidence="8">Mechanosensitive ion channel MscS domain-containing protein</fullName>
    </recommendedName>
</protein>
<keyword evidence="5 7" id="KW-0472">Membrane</keyword>
<dbReference type="PANTHER" id="PTHR30566">
    <property type="entry name" value="YNAI-RELATED MECHANOSENSITIVE ION CHANNEL"/>
    <property type="match status" value="1"/>
</dbReference>
<evidence type="ECO:0000256" key="5">
    <source>
        <dbReference type="ARBA" id="ARBA00023136"/>
    </source>
</evidence>
<feature type="transmembrane region" description="Helical" evidence="7">
    <location>
        <begin position="48"/>
        <end position="69"/>
    </location>
</feature>
<organism evidence="9 10">
    <name type="scientific">Pycnococcus provasolii</name>
    <dbReference type="NCBI Taxonomy" id="41880"/>
    <lineage>
        <taxon>Eukaryota</taxon>
        <taxon>Viridiplantae</taxon>
        <taxon>Chlorophyta</taxon>
        <taxon>Pseudoscourfieldiophyceae</taxon>
        <taxon>Pseudoscourfieldiales</taxon>
        <taxon>Pycnococcaceae</taxon>
        <taxon>Pycnococcus</taxon>
    </lineage>
</organism>
<comment type="similarity">
    <text evidence="2">Belongs to the MscS (TC 1.A.23) family.</text>
</comment>
<dbReference type="AlphaFoldDB" id="A0A830HSU3"/>
<dbReference type="PANTHER" id="PTHR30566:SF5">
    <property type="entry name" value="MECHANOSENSITIVE ION CHANNEL PROTEIN 1, MITOCHONDRIAL-RELATED"/>
    <property type="match status" value="1"/>
</dbReference>
<evidence type="ECO:0000256" key="1">
    <source>
        <dbReference type="ARBA" id="ARBA00004141"/>
    </source>
</evidence>
<dbReference type="OrthoDB" id="431980at2759"/>
<feature type="transmembrane region" description="Helical" evidence="7">
    <location>
        <begin position="281"/>
        <end position="301"/>
    </location>
</feature>
<dbReference type="InterPro" id="IPR023408">
    <property type="entry name" value="MscS_beta-dom_sf"/>
</dbReference>
<evidence type="ECO:0000256" key="7">
    <source>
        <dbReference type="SAM" id="Phobius"/>
    </source>
</evidence>
<evidence type="ECO:0000256" key="4">
    <source>
        <dbReference type="ARBA" id="ARBA00022989"/>
    </source>
</evidence>
<dbReference type="Gene3D" id="1.10.287.1260">
    <property type="match status" value="1"/>
</dbReference>
<evidence type="ECO:0000256" key="2">
    <source>
        <dbReference type="ARBA" id="ARBA00008017"/>
    </source>
</evidence>
<keyword evidence="4 7" id="KW-1133">Transmembrane helix</keyword>
<dbReference type="GO" id="GO:0055085">
    <property type="term" value="P:transmembrane transport"/>
    <property type="evidence" value="ECO:0007669"/>
    <property type="project" value="InterPro"/>
</dbReference>
<keyword evidence="10" id="KW-1185">Reference proteome</keyword>
<dbReference type="SUPFAM" id="SSF50182">
    <property type="entry name" value="Sm-like ribonucleoproteins"/>
    <property type="match status" value="1"/>
</dbReference>
<dbReference type="Pfam" id="PF00924">
    <property type="entry name" value="MS_channel_2nd"/>
    <property type="match status" value="1"/>
</dbReference>
<sequence>MPVPIMPMMMPAQEEETAAAHTGGKHAADDNTAAQTVSTPSSSPVKAFVELVAIIGAILMATTVAVPFLTTQCTNACGCTAQPKLLMGIAGMFTLAALIRVGITCRVVAMLNQRMPLVRKMMGVGSVPCHCMQSVNVLVGDMLKAALIFAFVCTVATTIQLSDVSISMPNFLRFLFPAETINGVAVEHATQSVANRILQAWLAVRVGQAVLTAKRPPLHDAKLDPEGSIGDQYLLATSGNLKGRYASRAGLYLLLDRAVDLAVFLTAFTKILGIFGVSLEAILAVAGVGALAISFAARPLVQNLIGGLIIFITNPFTVGEFVESAAINGRTGKVQSIGWVNVVVLTDTGLHVVPNDSLANSVVVNKSRMPLTDVAAATLTLAPSNTAFGDVASAEATLLSALKSHPEVKDAGTVAFFAGTTDHGLSFKVRFGLKSASTGDEKDTKRGAVLAHLYSVLQSKGLSTRVANA</sequence>
<accession>A0A830HSU3</accession>
<proteinExistence type="inferred from homology"/>
<dbReference type="InterPro" id="IPR010920">
    <property type="entry name" value="LSM_dom_sf"/>
</dbReference>
<evidence type="ECO:0000259" key="8">
    <source>
        <dbReference type="Pfam" id="PF00924"/>
    </source>
</evidence>
<dbReference type="InterPro" id="IPR006685">
    <property type="entry name" value="MscS_channel_2nd"/>
</dbReference>